<dbReference type="Pfam" id="PF00072">
    <property type="entry name" value="Response_reg"/>
    <property type="match status" value="1"/>
</dbReference>
<dbReference type="GO" id="GO:0005737">
    <property type="term" value="C:cytoplasm"/>
    <property type="evidence" value="ECO:0007669"/>
    <property type="project" value="UniProtKB-SubCell"/>
</dbReference>
<evidence type="ECO:0000256" key="7">
    <source>
        <dbReference type="ARBA" id="ARBA00023125"/>
    </source>
</evidence>
<evidence type="ECO:0000256" key="2">
    <source>
        <dbReference type="ARBA" id="ARBA00018672"/>
    </source>
</evidence>
<dbReference type="GO" id="GO:0000160">
    <property type="term" value="P:phosphorelay signal transduction system"/>
    <property type="evidence" value="ECO:0007669"/>
    <property type="project" value="UniProtKB-KW"/>
</dbReference>
<dbReference type="InterPro" id="IPR051552">
    <property type="entry name" value="HptR"/>
</dbReference>
<dbReference type="SMART" id="SM00342">
    <property type="entry name" value="HTH_ARAC"/>
    <property type="match status" value="1"/>
</dbReference>
<dbReference type="InterPro" id="IPR001789">
    <property type="entry name" value="Sig_transdc_resp-reg_receiver"/>
</dbReference>
<dbReference type="KEGG" id="vgu:HYG85_16955"/>
<dbReference type="PROSITE" id="PS01124">
    <property type="entry name" value="HTH_ARAC_FAMILY_2"/>
    <property type="match status" value="1"/>
</dbReference>
<feature type="domain" description="Response regulatory" evidence="12">
    <location>
        <begin position="5"/>
        <end position="122"/>
    </location>
</feature>
<proteinExistence type="predicted"/>
<dbReference type="InterPro" id="IPR018060">
    <property type="entry name" value="HTH_AraC"/>
</dbReference>
<evidence type="ECO:0000313" key="13">
    <source>
        <dbReference type="EMBL" id="QUH30505.1"/>
    </source>
</evidence>
<comment type="function">
    <text evidence="9">May play the central regulatory role in sporulation. It may be an element of the effector pathway responsible for the activation of sporulation genes in response to nutritional stress. Spo0A may act in concert with spo0H (a sigma factor) to control the expression of some genes that are critical to the sporulation process.</text>
</comment>
<dbReference type="EMBL" id="CP058561">
    <property type="protein sequence ID" value="QUH30505.1"/>
    <property type="molecule type" value="Genomic_DNA"/>
</dbReference>
<feature type="domain" description="HTH araC/xylS-type" evidence="11">
    <location>
        <begin position="399"/>
        <end position="497"/>
    </location>
</feature>
<keyword evidence="3" id="KW-0963">Cytoplasm</keyword>
<evidence type="ECO:0000313" key="14">
    <source>
        <dbReference type="Proteomes" id="UP000677305"/>
    </source>
</evidence>
<dbReference type="InterPro" id="IPR018062">
    <property type="entry name" value="HTH_AraC-typ_CS"/>
</dbReference>
<keyword evidence="14" id="KW-1185">Reference proteome</keyword>
<evidence type="ECO:0000256" key="6">
    <source>
        <dbReference type="ARBA" id="ARBA00023015"/>
    </source>
</evidence>
<dbReference type="SUPFAM" id="SSF46689">
    <property type="entry name" value="Homeodomain-like"/>
    <property type="match status" value="2"/>
</dbReference>
<comment type="subcellular location">
    <subcellularLocation>
        <location evidence="1">Cytoplasm</location>
    </subcellularLocation>
</comment>
<evidence type="ECO:0000256" key="3">
    <source>
        <dbReference type="ARBA" id="ARBA00022490"/>
    </source>
</evidence>
<dbReference type="Gene3D" id="1.10.10.60">
    <property type="entry name" value="Homeodomain-like"/>
    <property type="match status" value="2"/>
</dbReference>
<evidence type="ECO:0000256" key="9">
    <source>
        <dbReference type="ARBA" id="ARBA00024867"/>
    </source>
</evidence>
<evidence type="ECO:0000259" key="12">
    <source>
        <dbReference type="PROSITE" id="PS50110"/>
    </source>
</evidence>
<dbReference type="PANTHER" id="PTHR42713:SF3">
    <property type="entry name" value="TRANSCRIPTIONAL REGULATORY PROTEIN HPTR"/>
    <property type="match status" value="1"/>
</dbReference>
<dbReference type="PRINTS" id="PR00032">
    <property type="entry name" value="HTHARAC"/>
</dbReference>
<sequence>MEWCKIIVVDDEYLLRQGIMHMLDWEKYGFTIVGEATNATQTLELIEKVRPHIILCDIVMPNIDGIELSKIIKKRYPDIEIVILSGYDNFDYVKTAFKYGVADYILKPTLTADQLLDILIPLQKKIGQPVCDVKKEDDAGKQLLKMLEDKIIDEQLISNCFNESEYTIIGYQQCTNDSIDVSLVNDKINETFRDYKYMYIGKSQNIHIYIINHKSEQRLAINDKWNQLTINLENIIITVFLMKIDTINSSSNLLKAYQEIKNLSQYHFYGYENGHISVTLETYKCKDRLQFDTKEFMHIATSDPVSALEYLETYLNKLTFQNGLMGNEIKAIVQNVIYNLFNIIFINEDKYEEVNTKKILFFNNISNAITLKEIIEYFNEIKDYIESLINIGTTSRMMQQILDYINNNYKEQINLQEIAKEFHISYSYLSAYFNNHYKESFNDYLNGVRIQKAKEFLVEPSVQISYVSELVGYSSPNYFTKVFKKLTGYTPTTYRRMYMK</sequence>
<evidence type="ECO:0000256" key="10">
    <source>
        <dbReference type="PROSITE-ProRule" id="PRU00169"/>
    </source>
</evidence>
<keyword evidence="5" id="KW-0902">Two-component regulatory system</keyword>
<dbReference type="RefSeq" id="WP_212690663.1">
    <property type="nucleotide sequence ID" value="NZ_CP058561.1"/>
</dbReference>
<keyword evidence="4 10" id="KW-0597">Phosphoprotein</keyword>
<dbReference type="SMART" id="SM00448">
    <property type="entry name" value="REC"/>
    <property type="match status" value="1"/>
</dbReference>
<dbReference type="PROSITE" id="PS00041">
    <property type="entry name" value="HTH_ARAC_FAMILY_1"/>
    <property type="match status" value="1"/>
</dbReference>
<dbReference type="InterPro" id="IPR011006">
    <property type="entry name" value="CheY-like_superfamily"/>
</dbReference>
<keyword evidence="6" id="KW-0805">Transcription regulation</keyword>
<organism evidence="13 14">
    <name type="scientific">Vallitalea guaymasensis</name>
    <dbReference type="NCBI Taxonomy" id="1185412"/>
    <lineage>
        <taxon>Bacteria</taxon>
        <taxon>Bacillati</taxon>
        <taxon>Bacillota</taxon>
        <taxon>Clostridia</taxon>
        <taxon>Lachnospirales</taxon>
        <taxon>Vallitaleaceae</taxon>
        <taxon>Vallitalea</taxon>
    </lineage>
</organism>
<dbReference type="InterPro" id="IPR009057">
    <property type="entry name" value="Homeodomain-like_sf"/>
</dbReference>
<dbReference type="PANTHER" id="PTHR42713">
    <property type="entry name" value="HISTIDINE KINASE-RELATED"/>
    <property type="match status" value="1"/>
</dbReference>
<dbReference type="GO" id="GO:0043565">
    <property type="term" value="F:sequence-specific DNA binding"/>
    <property type="evidence" value="ECO:0007669"/>
    <property type="project" value="InterPro"/>
</dbReference>
<dbReference type="SUPFAM" id="SSF52172">
    <property type="entry name" value="CheY-like"/>
    <property type="match status" value="1"/>
</dbReference>
<dbReference type="InterPro" id="IPR020449">
    <property type="entry name" value="Tscrpt_reg_AraC-type_HTH"/>
</dbReference>
<evidence type="ECO:0000256" key="1">
    <source>
        <dbReference type="ARBA" id="ARBA00004496"/>
    </source>
</evidence>
<evidence type="ECO:0000256" key="4">
    <source>
        <dbReference type="ARBA" id="ARBA00022553"/>
    </source>
</evidence>
<evidence type="ECO:0000256" key="5">
    <source>
        <dbReference type="ARBA" id="ARBA00023012"/>
    </source>
</evidence>
<dbReference type="PROSITE" id="PS50110">
    <property type="entry name" value="RESPONSE_REGULATORY"/>
    <property type="match status" value="1"/>
</dbReference>
<evidence type="ECO:0000256" key="8">
    <source>
        <dbReference type="ARBA" id="ARBA00023163"/>
    </source>
</evidence>
<dbReference type="Pfam" id="PF12833">
    <property type="entry name" value="HTH_18"/>
    <property type="match status" value="1"/>
</dbReference>
<feature type="modified residue" description="4-aspartylphosphate" evidence="10">
    <location>
        <position position="57"/>
    </location>
</feature>
<dbReference type="Proteomes" id="UP000677305">
    <property type="component" value="Chromosome"/>
</dbReference>
<dbReference type="CDD" id="cd17536">
    <property type="entry name" value="REC_YesN-like"/>
    <property type="match status" value="1"/>
</dbReference>
<evidence type="ECO:0000259" key="11">
    <source>
        <dbReference type="PROSITE" id="PS01124"/>
    </source>
</evidence>
<keyword evidence="7" id="KW-0238">DNA-binding</keyword>
<protein>
    <recommendedName>
        <fullName evidence="2">Stage 0 sporulation protein A homolog</fullName>
    </recommendedName>
</protein>
<dbReference type="AlphaFoldDB" id="A0A8J8SDH7"/>
<reference evidence="13 14" key="1">
    <citation type="submission" date="2020-07" db="EMBL/GenBank/DDBJ databases">
        <title>Vallitalea guaymasensis genome.</title>
        <authorList>
            <person name="Postec A."/>
        </authorList>
    </citation>
    <scope>NUCLEOTIDE SEQUENCE [LARGE SCALE GENOMIC DNA]</scope>
    <source>
        <strain evidence="13 14">Ra1766G1</strain>
    </source>
</reference>
<dbReference type="Gene3D" id="3.40.50.2300">
    <property type="match status" value="1"/>
</dbReference>
<dbReference type="GO" id="GO:0003700">
    <property type="term" value="F:DNA-binding transcription factor activity"/>
    <property type="evidence" value="ECO:0007669"/>
    <property type="project" value="InterPro"/>
</dbReference>
<name>A0A8J8SDH7_9FIRM</name>
<accession>A0A8J8SDH7</accession>
<keyword evidence="8" id="KW-0804">Transcription</keyword>
<gene>
    <name evidence="13" type="ORF">HYG85_16955</name>
</gene>